<proteinExistence type="predicted"/>
<dbReference type="EMBL" id="MU151116">
    <property type="protein sequence ID" value="KAF9449939.1"/>
    <property type="molecule type" value="Genomic_DNA"/>
</dbReference>
<keyword evidence="2" id="KW-1185">Reference proteome</keyword>
<dbReference type="Proteomes" id="UP000807342">
    <property type="component" value="Unassembled WGS sequence"/>
</dbReference>
<gene>
    <name evidence="1" type="ORF">P691DRAFT_511075</name>
</gene>
<protein>
    <submittedName>
        <fullName evidence="1">Uncharacterized protein</fullName>
    </submittedName>
</protein>
<name>A0A9P5XGI9_9AGAR</name>
<dbReference type="AlphaFoldDB" id="A0A9P5XGI9"/>
<accession>A0A9P5XGI9</accession>
<reference evidence="1" key="1">
    <citation type="submission" date="2020-11" db="EMBL/GenBank/DDBJ databases">
        <authorList>
            <consortium name="DOE Joint Genome Institute"/>
            <person name="Ahrendt S."/>
            <person name="Riley R."/>
            <person name="Andreopoulos W."/>
            <person name="Labutti K."/>
            <person name="Pangilinan J."/>
            <person name="Ruiz-Duenas F.J."/>
            <person name="Barrasa J.M."/>
            <person name="Sanchez-Garcia M."/>
            <person name="Camarero S."/>
            <person name="Miyauchi S."/>
            <person name="Serrano A."/>
            <person name="Linde D."/>
            <person name="Babiker R."/>
            <person name="Drula E."/>
            <person name="Ayuso-Fernandez I."/>
            <person name="Pacheco R."/>
            <person name="Padilla G."/>
            <person name="Ferreira P."/>
            <person name="Barriuso J."/>
            <person name="Kellner H."/>
            <person name="Castanera R."/>
            <person name="Alfaro M."/>
            <person name="Ramirez L."/>
            <person name="Pisabarro A.G."/>
            <person name="Kuo A."/>
            <person name="Tritt A."/>
            <person name="Lipzen A."/>
            <person name="He G."/>
            <person name="Yan M."/>
            <person name="Ng V."/>
            <person name="Cullen D."/>
            <person name="Martin F."/>
            <person name="Rosso M.-N."/>
            <person name="Henrissat B."/>
            <person name="Hibbett D."/>
            <person name="Martinez A.T."/>
            <person name="Grigoriev I.V."/>
        </authorList>
    </citation>
    <scope>NUCLEOTIDE SEQUENCE</scope>
    <source>
        <strain evidence="1">MF-IS2</strain>
    </source>
</reference>
<organism evidence="1 2">
    <name type="scientific">Macrolepiota fuliginosa MF-IS2</name>
    <dbReference type="NCBI Taxonomy" id="1400762"/>
    <lineage>
        <taxon>Eukaryota</taxon>
        <taxon>Fungi</taxon>
        <taxon>Dikarya</taxon>
        <taxon>Basidiomycota</taxon>
        <taxon>Agaricomycotina</taxon>
        <taxon>Agaricomycetes</taxon>
        <taxon>Agaricomycetidae</taxon>
        <taxon>Agaricales</taxon>
        <taxon>Agaricineae</taxon>
        <taxon>Agaricaceae</taxon>
        <taxon>Macrolepiota</taxon>
    </lineage>
</organism>
<sequence>MLLLLVPPVSDAVSLSQAGEVECDARDLRSEALEVPRNARLLGNAIYSQNAKKMFVVVLPGGDDAYELGIIVARWQRHSGVVEAPTTLKHPRRVHNLSITSLYRFDAPT</sequence>
<evidence type="ECO:0000313" key="1">
    <source>
        <dbReference type="EMBL" id="KAF9449939.1"/>
    </source>
</evidence>
<evidence type="ECO:0000313" key="2">
    <source>
        <dbReference type="Proteomes" id="UP000807342"/>
    </source>
</evidence>
<comment type="caution">
    <text evidence="1">The sequence shown here is derived from an EMBL/GenBank/DDBJ whole genome shotgun (WGS) entry which is preliminary data.</text>
</comment>